<keyword evidence="3" id="KW-1185">Reference proteome</keyword>
<feature type="region of interest" description="Disordered" evidence="1">
    <location>
        <begin position="1"/>
        <end position="22"/>
    </location>
</feature>
<feature type="compositionally biased region" description="Basic and acidic residues" evidence="1">
    <location>
        <begin position="12"/>
        <end position="22"/>
    </location>
</feature>
<dbReference type="Proteomes" id="UP001303046">
    <property type="component" value="Unassembled WGS sequence"/>
</dbReference>
<protein>
    <submittedName>
        <fullName evidence="2">Uncharacterized protein</fullName>
    </submittedName>
</protein>
<evidence type="ECO:0000256" key="1">
    <source>
        <dbReference type="SAM" id="MobiDB-lite"/>
    </source>
</evidence>
<evidence type="ECO:0000313" key="2">
    <source>
        <dbReference type="EMBL" id="KAK6755798.1"/>
    </source>
</evidence>
<sequence length="88" mass="10011">MQNVGEHSAQTNRDEGRCESAAHIRKKSNIRRYPANKMVEVMIERNGIVCSTQKTSCSLLLSSHSSLHPYPSNVSYLLGPRYCFNQRK</sequence>
<dbReference type="EMBL" id="JAVFWL010000005">
    <property type="protein sequence ID" value="KAK6755798.1"/>
    <property type="molecule type" value="Genomic_DNA"/>
</dbReference>
<proteinExistence type="predicted"/>
<name>A0ABR1DZW5_NECAM</name>
<evidence type="ECO:0000313" key="3">
    <source>
        <dbReference type="Proteomes" id="UP001303046"/>
    </source>
</evidence>
<feature type="compositionally biased region" description="Polar residues" evidence="1">
    <location>
        <begin position="1"/>
        <end position="11"/>
    </location>
</feature>
<comment type="caution">
    <text evidence="2">The sequence shown here is derived from an EMBL/GenBank/DDBJ whole genome shotgun (WGS) entry which is preliminary data.</text>
</comment>
<accession>A0ABR1DZW5</accession>
<gene>
    <name evidence="2" type="primary">Necator_chrV.g19076</name>
    <name evidence="2" type="ORF">RB195_014284</name>
</gene>
<organism evidence="2 3">
    <name type="scientific">Necator americanus</name>
    <name type="common">Human hookworm</name>
    <dbReference type="NCBI Taxonomy" id="51031"/>
    <lineage>
        <taxon>Eukaryota</taxon>
        <taxon>Metazoa</taxon>
        <taxon>Ecdysozoa</taxon>
        <taxon>Nematoda</taxon>
        <taxon>Chromadorea</taxon>
        <taxon>Rhabditida</taxon>
        <taxon>Rhabditina</taxon>
        <taxon>Rhabditomorpha</taxon>
        <taxon>Strongyloidea</taxon>
        <taxon>Ancylostomatidae</taxon>
        <taxon>Bunostominae</taxon>
        <taxon>Necator</taxon>
    </lineage>
</organism>
<reference evidence="2 3" key="1">
    <citation type="submission" date="2023-08" db="EMBL/GenBank/DDBJ databases">
        <title>A Necator americanus chromosomal reference genome.</title>
        <authorList>
            <person name="Ilik V."/>
            <person name="Petrzelkova K.J."/>
            <person name="Pardy F."/>
            <person name="Fuh T."/>
            <person name="Niatou-Singa F.S."/>
            <person name="Gouil Q."/>
            <person name="Baker L."/>
            <person name="Ritchie M.E."/>
            <person name="Jex A.R."/>
            <person name="Gazzola D."/>
            <person name="Li H."/>
            <person name="Toshio Fujiwara R."/>
            <person name="Zhan B."/>
            <person name="Aroian R.V."/>
            <person name="Pafco B."/>
            <person name="Schwarz E.M."/>
        </authorList>
    </citation>
    <scope>NUCLEOTIDE SEQUENCE [LARGE SCALE GENOMIC DNA]</scope>
    <source>
        <strain evidence="2 3">Aroian</strain>
        <tissue evidence="2">Whole animal</tissue>
    </source>
</reference>